<dbReference type="PROSITE" id="PS51462">
    <property type="entry name" value="NUDIX"/>
    <property type="match status" value="1"/>
</dbReference>
<organism evidence="2 3">
    <name type="scientific">Uliginosibacterium aquaticum</name>
    <dbReference type="NCBI Taxonomy" id="2731212"/>
    <lineage>
        <taxon>Bacteria</taxon>
        <taxon>Pseudomonadati</taxon>
        <taxon>Pseudomonadota</taxon>
        <taxon>Betaproteobacteria</taxon>
        <taxon>Rhodocyclales</taxon>
        <taxon>Zoogloeaceae</taxon>
        <taxon>Uliginosibacterium</taxon>
    </lineage>
</organism>
<dbReference type="SUPFAM" id="SSF55811">
    <property type="entry name" value="Nudix"/>
    <property type="match status" value="1"/>
</dbReference>
<evidence type="ECO:0000313" key="2">
    <source>
        <dbReference type="EMBL" id="NSL55358.1"/>
    </source>
</evidence>
<sequence length="182" mass="20718">MIHCSTCGSKVNTEIPPGDHRPRQVCPSCGQVHYLNPKLVVGSLPVWEDKVLLCRRAIEPRLGFWTLPAGFMEADETLAEAACRETFEEACANIELQGLYTLVNIPHINQVHVIYRARLLDTGFHPGEESLETRLFSEEEIPWDEIAFRSISLSLRNFFEDRRRGCFTQREETLLPGTAHLP</sequence>
<dbReference type="Proteomes" id="UP000778523">
    <property type="component" value="Unassembled WGS sequence"/>
</dbReference>
<dbReference type="GO" id="GO:0016787">
    <property type="term" value="F:hydrolase activity"/>
    <property type="evidence" value="ECO:0007669"/>
    <property type="project" value="UniProtKB-KW"/>
</dbReference>
<dbReference type="InterPro" id="IPR029401">
    <property type="entry name" value="Nudix_N"/>
</dbReference>
<dbReference type="CDD" id="cd04511">
    <property type="entry name" value="NUDIX_Hydrolase"/>
    <property type="match status" value="1"/>
</dbReference>
<name>A0ABX2IM40_9RHOO</name>
<dbReference type="Gene3D" id="3.90.79.10">
    <property type="entry name" value="Nucleoside Triphosphate Pyrophosphohydrolase"/>
    <property type="match status" value="1"/>
</dbReference>
<dbReference type="InterPro" id="IPR015797">
    <property type="entry name" value="NUDIX_hydrolase-like_dom_sf"/>
</dbReference>
<dbReference type="InterPro" id="IPR000086">
    <property type="entry name" value="NUDIX_hydrolase_dom"/>
</dbReference>
<gene>
    <name evidence="2" type="ORF">HJ583_010010</name>
</gene>
<reference evidence="2 3" key="1">
    <citation type="submission" date="2020-06" db="EMBL/GenBank/DDBJ databases">
        <title>Draft genome of Uliginosibacterium sp. IMCC34675.</title>
        <authorList>
            <person name="Song J."/>
        </authorList>
    </citation>
    <scope>NUCLEOTIDE SEQUENCE [LARGE SCALE GENOMIC DNA]</scope>
    <source>
        <strain evidence="2 3">IMCC34675</strain>
    </source>
</reference>
<evidence type="ECO:0000259" key="1">
    <source>
        <dbReference type="PROSITE" id="PS51462"/>
    </source>
</evidence>
<accession>A0ABX2IM40</accession>
<dbReference type="RefSeq" id="WP_170022014.1">
    <property type="nucleotide sequence ID" value="NZ_JABCSC020000002.1"/>
</dbReference>
<dbReference type="Gene3D" id="2.20.70.10">
    <property type="match status" value="1"/>
</dbReference>
<keyword evidence="3" id="KW-1185">Reference proteome</keyword>
<feature type="domain" description="Nudix hydrolase" evidence="1">
    <location>
        <begin position="36"/>
        <end position="159"/>
    </location>
</feature>
<proteinExistence type="predicted"/>
<protein>
    <submittedName>
        <fullName evidence="2">NUDIX hydrolase</fullName>
    </submittedName>
</protein>
<evidence type="ECO:0000313" key="3">
    <source>
        <dbReference type="Proteomes" id="UP000778523"/>
    </source>
</evidence>
<keyword evidence="2" id="KW-0378">Hydrolase</keyword>
<dbReference type="PANTHER" id="PTHR43222">
    <property type="entry name" value="NUDIX HYDROLASE 23"/>
    <property type="match status" value="1"/>
</dbReference>
<dbReference type="PANTHER" id="PTHR43222:SF2">
    <property type="entry name" value="NUDIX HYDROLASE 23, CHLOROPLASTIC"/>
    <property type="match status" value="1"/>
</dbReference>
<dbReference type="EMBL" id="JABCSC020000002">
    <property type="protein sequence ID" value="NSL55358.1"/>
    <property type="molecule type" value="Genomic_DNA"/>
</dbReference>
<dbReference type="Pfam" id="PF14803">
    <property type="entry name" value="Zn_ribbon_Nudix"/>
    <property type="match status" value="1"/>
</dbReference>
<dbReference type="Pfam" id="PF00293">
    <property type="entry name" value="NUDIX"/>
    <property type="match status" value="1"/>
</dbReference>
<comment type="caution">
    <text evidence="2">The sequence shown here is derived from an EMBL/GenBank/DDBJ whole genome shotgun (WGS) entry which is preliminary data.</text>
</comment>